<dbReference type="AlphaFoldDB" id="A0A3A6W6U3"/>
<gene>
    <name evidence="1" type="ORF">D2965_05750</name>
</gene>
<evidence type="ECO:0000313" key="2">
    <source>
        <dbReference type="Proteomes" id="UP000277803"/>
    </source>
</evidence>
<evidence type="ECO:0000313" key="1">
    <source>
        <dbReference type="EMBL" id="RJY50365.1"/>
    </source>
</evidence>
<protein>
    <submittedName>
        <fullName evidence="1">DUF2800 domain-containing protein</fullName>
    </submittedName>
</protein>
<dbReference type="EMBL" id="QXZZ01000028">
    <property type="protein sequence ID" value="RJY50365.1"/>
    <property type="molecule type" value="Genomic_DNA"/>
</dbReference>
<dbReference type="RefSeq" id="WP_119982583.1">
    <property type="nucleotide sequence ID" value="NZ_QXZZ01000028.1"/>
</dbReference>
<sequence>MAKKHALLGASSSARWLVCTPSARLEAMFPDEQSPYAAEGTVAHDLAESILRHKLEGKKAPKLDDYSTEMVEAVNRYVDICEEKVNEARARSSDAEAMIEARLDFSRWVPDGFGTGDMVIVADGILEVIDLKYGKGVPVSAIENTQMRLYALGAYDVNEFLYDVKSVRMTIVQPRLDSVSTDEMALEELLDWGEEIKPIAQRAWEGIGDCTPCDYCNFCKARHTCRALADTCLTAFYKDGGKLNQLLTDQEVSDILAMKDLITKWVKGVYDFAYEKALSGEKQWPGFKLVEGTSRRTITDPDAAAQTLLDNGYKEEDIFKPRELEGITNLQKVLGKKGVAEYLEAYIEKPEGKPTLVPDSDKRPAINTVETMMNEFDDEV</sequence>
<name>A0A3A6W6U3_9FIRM</name>
<proteinExistence type="predicted"/>
<dbReference type="InterPro" id="IPR011604">
    <property type="entry name" value="PDDEXK-like_dom_sf"/>
</dbReference>
<dbReference type="Proteomes" id="UP000277803">
    <property type="component" value="Unassembled WGS sequence"/>
</dbReference>
<organism evidence="1 2">
    <name type="scientific">Veillonella atypica</name>
    <dbReference type="NCBI Taxonomy" id="39777"/>
    <lineage>
        <taxon>Bacteria</taxon>
        <taxon>Bacillati</taxon>
        <taxon>Bacillota</taxon>
        <taxon>Negativicutes</taxon>
        <taxon>Veillonellales</taxon>
        <taxon>Veillonellaceae</taxon>
        <taxon>Veillonella</taxon>
    </lineage>
</organism>
<accession>A0A3A6W6U3</accession>
<dbReference type="InterPro" id="IPR021229">
    <property type="entry name" value="DUF2800"/>
</dbReference>
<dbReference type="Pfam" id="PF10926">
    <property type="entry name" value="DUF2800"/>
    <property type="match status" value="1"/>
</dbReference>
<dbReference type="Gene3D" id="3.90.320.10">
    <property type="match status" value="1"/>
</dbReference>
<reference evidence="1 2" key="1">
    <citation type="submission" date="2018-09" db="EMBL/GenBank/DDBJ databases">
        <title>Genome sequence of Veillonella atypica isolated from periodontal Korean patients.</title>
        <authorList>
            <person name="Lee J.-H."/>
            <person name="Moon J.-H."/>
            <person name="Shin S.-Y."/>
        </authorList>
    </citation>
    <scope>NUCLEOTIDE SEQUENCE [LARGE SCALE GENOMIC DNA]</scope>
    <source>
        <strain evidence="1 2">KHUD_V1</strain>
    </source>
</reference>
<comment type="caution">
    <text evidence="1">The sequence shown here is derived from an EMBL/GenBank/DDBJ whole genome shotgun (WGS) entry which is preliminary data.</text>
</comment>